<sequence>REDGISAVRSIQTLEIELAEIMKGPFDHFMQKEIYEQPESVVNTMRGRVNFDTHKVTLGGLKAYLATIRRCRRIVFSACGTSYHSCLAAKIPVSVELASDFLDRKTPIFRDDVCVFVSQS</sequence>
<dbReference type="Gene3D" id="3.40.50.10490">
    <property type="entry name" value="Glucose-6-phosphate isomerase like protein, domain 1"/>
    <property type="match status" value="1"/>
</dbReference>
<accession>A0A9N9P1K9</accession>
<feature type="domain" description="SIS" evidence="1">
    <location>
        <begin position="68"/>
        <end position="120"/>
    </location>
</feature>
<dbReference type="EMBL" id="CAJVPV010064200">
    <property type="protein sequence ID" value="CAG8793688.1"/>
    <property type="molecule type" value="Genomic_DNA"/>
</dbReference>
<dbReference type="AlphaFoldDB" id="A0A9N9P1K9"/>
<dbReference type="Pfam" id="PF01380">
    <property type="entry name" value="SIS"/>
    <property type="match status" value="1"/>
</dbReference>
<dbReference type="GO" id="GO:0006047">
    <property type="term" value="P:UDP-N-acetylglucosamine metabolic process"/>
    <property type="evidence" value="ECO:0007669"/>
    <property type="project" value="TreeGrafter"/>
</dbReference>
<dbReference type="OrthoDB" id="15235at2759"/>
<dbReference type="Proteomes" id="UP000789342">
    <property type="component" value="Unassembled WGS sequence"/>
</dbReference>
<feature type="non-terminal residue" evidence="2">
    <location>
        <position position="120"/>
    </location>
</feature>
<evidence type="ECO:0000313" key="3">
    <source>
        <dbReference type="Proteomes" id="UP000789342"/>
    </source>
</evidence>
<reference evidence="2" key="1">
    <citation type="submission" date="2021-06" db="EMBL/GenBank/DDBJ databases">
        <authorList>
            <person name="Kallberg Y."/>
            <person name="Tangrot J."/>
            <person name="Rosling A."/>
        </authorList>
    </citation>
    <scope>NUCLEOTIDE SEQUENCE</scope>
    <source>
        <strain evidence="2">CL551</strain>
    </source>
</reference>
<organism evidence="2 3">
    <name type="scientific">Acaulospora morrowiae</name>
    <dbReference type="NCBI Taxonomy" id="94023"/>
    <lineage>
        <taxon>Eukaryota</taxon>
        <taxon>Fungi</taxon>
        <taxon>Fungi incertae sedis</taxon>
        <taxon>Mucoromycota</taxon>
        <taxon>Glomeromycotina</taxon>
        <taxon>Glomeromycetes</taxon>
        <taxon>Diversisporales</taxon>
        <taxon>Acaulosporaceae</taxon>
        <taxon>Acaulospora</taxon>
    </lineage>
</organism>
<gene>
    <name evidence="2" type="ORF">AMORRO_LOCUS18365</name>
</gene>
<proteinExistence type="predicted"/>
<dbReference type="PANTHER" id="PTHR10937">
    <property type="entry name" value="GLUCOSAMINE--FRUCTOSE-6-PHOSPHATE AMINOTRANSFERASE, ISOMERIZING"/>
    <property type="match status" value="1"/>
</dbReference>
<dbReference type="GO" id="GO:0006487">
    <property type="term" value="P:protein N-linked glycosylation"/>
    <property type="evidence" value="ECO:0007669"/>
    <property type="project" value="TreeGrafter"/>
</dbReference>
<protein>
    <submittedName>
        <fullName evidence="2">16217_t:CDS:1</fullName>
    </submittedName>
</protein>
<name>A0A9N9P1K9_9GLOM</name>
<dbReference type="GO" id="GO:0097367">
    <property type="term" value="F:carbohydrate derivative binding"/>
    <property type="evidence" value="ECO:0007669"/>
    <property type="project" value="InterPro"/>
</dbReference>
<keyword evidence="3" id="KW-1185">Reference proteome</keyword>
<comment type="caution">
    <text evidence="2">The sequence shown here is derived from an EMBL/GenBank/DDBJ whole genome shotgun (WGS) entry which is preliminary data.</text>
</comment>
<dbReference type="InterPro" id="IPR046348">
    <property type="entry name" value="SIS_dom_sf"/>
</dbReference>
<evidence type="ECO:0000259" key="1">
    <source>
        <dbReference type="Pfam" id="PF01380"/>
    </source>
</evidence>
<dbReference type="SUPFAM" id="SSF53697">
    <property type="entry name" value="SIS domain"/>
    <property type="match status" value="1"/>
</dbReference>
<feature type="non-terminal residue" evidence="2">
    <location>
        <position position="1"/>
    </location>
</feature>
<dbReference type="GO" id="GO:0006002">
    <property type="term" value="P:fructose 6-phosphate metabolic process"/>
    <property type="evidence" value="ECO:0007669"/>
    <property type="project" value="TreeGrafter"/>
</dbReference>
<evidence type="ECO:0000313" key="2">
    <source>
        <dbReference type="EMBL" id="CAG8793688.1"/>
    </source>
</evidence>
<dbReference type="PANTHER" id="PTHR10937:SF0">
    <property type="entry name" value="GLUTAMINE--FRUCTOSE-6-PHOSPHATE TRANSAMINASE (ISOMERIZING)"/>
    <property type="match status" value="1"/>
</dbReference>
<dbReference type="InterPro" id="IPR001347">
    <property type="entry name" value="SIS_dom"/>
</dbReference>
<dbReference type="GO" id="GO:0004360">
    <property type="term" value="F:glutamine-fructose-6-phosphate transaminase (isomerizing) activity"/>
    <property type="evidence" value="ECO:0007669"/>
    <property type="project" value="TreeGrafter"/>
</dbReference>